<organism evidence="2 3">
    <name type="scientific">Marasmiellus scandens</name>
    <dbReference type="NCBI Taxonomy" id="2682957"/>
    <lineage>
        <taxon>Eukaryota</taxon>
        <taxon>Fungi</taxon>
        <taxon>Dikarya</taxon>
        <taxon>Basidiomycota</taxon>
        <taxon>Agaricomycotina</taxon>
        <taxon>Agaricomycetes</taxon>
        <taxon>Agaricomycetidae</taxon>
        <taxon>Agaricales</taxon>
        <taxon>Marasmiineae</taxon>
        <taxon>Omphalotaceae</taxon>
        <taxon>Marasmiellus</taxon>
    </lineage>
</organism>
<dbReference type="SUPFAM" id="SSF55418">
    <property type="entry name" value="eIF4e-like"/>
    <property type="match status" value="1"/>
</dbReference>
<sequence length="340" mass="37203">MMGFEHVENDPFYALSQKLAGLQLNDTLLAQASAQNEALDSCNISLVPSGLPAFPTTDIPILPHLLPSTPLPPLSMSLYIAEAIQTNTLTLTFDESTANSENVHEFCSRWAPSGLDSTCEGIEWIAVNRGPWPVSPGSPNPYRGAPTPQAQILASAIPSPTLESLQNSFTHLVSTHRVDGAITLTVSALDTLALSHGITSGKWLIFVDGLEADVDRIWRNIVELVCLAPAMSERGVFAKIGKNRERSENDYIIYIYVPDFSDVSLVFEIRRALRELGVLLGCGEEAENLSSDPDSVRAPASTFKSARALTKKIGFKMDLYSVLGIYRRNPWGISANRWFQ</sequence>
<comment type="caution">
    <text evidence="2">The sequence shown here is derived from an EMBL/GenBank/DDBJ whole genome shotgun (WGS) entry which is preliminary data.</text>
</comment>
<name>A0ABR1IL27_9AGAR</name>
<dbReference type="PANTHER" id="PTHR31977:SF1">
    <property type="entry name" value="UPF0696 PROTEIN C11ORF68"/>
    <property type="match status" value="1"/>
</dbReference>
<dbReference type="EMBL" id="JBANRG010000104">
    <property type="protein sequence ID" value="KAK7435623.1"/>
    <property type="molecule type" value="Genomic_DNA"/>
</dbReference>
<protein>
    <submittedName>
        <fullName evidence="2">Uncharacterized protein</fullName>
    </submittedName>
</protein>
<dbReference type="PANTHER" id="PTHR31977">
    <property type="entry name" value="UPF0696 PROTEIN C11ORF68"/>
    <property type="match status" value="1"/>
</dbReference>
<evidence type="ECO:0000313" key="2">
    <source>
        <dbReference type="EMBL" id="KAK7435623.1"/>
    </source>
</evidence>
<dbReference type="Pfam" id="PF08939">
    <property type="entry name" value="Bles03"/>
    <property type="match status" value="1"/>
</dbReference>
<dbReference type="Proteomes" id="UP001498398">
    <property type="component" value="Unassembled WGS sequence"/>
</dbReference>
<keyword evidence="3" id="KW-1185">Reference proteome</keyword>
<dbReference type="Gene3D" id="3.30.760.10">
    <property type="entry name" value="RNA Cap, Translation Initiation Factor Eif4e"/>
    <property type="match status" value="1"/>
</dbReference>
<evidence type="ECO:0000313" key="3">
    <source>
        <dbReference type="Proteomes" id="UP001498398"/>
    </source>
</evidence>
<dbReference type="InterPro" id="IPR023398">
    <property type="entry name" value="TIF_eIF4e-like"/>
</dbReference>
<accession>A0ABR1IL27</accession>
<gene>
    <name evidence="2" type="ORF">VKT23_019577</name>
</gene>
<evidence type="ECO:0000256" key="1">
    <source>
        <dbReference type="ARBA" id="ARBA00010568"/>
    </source>
</evidence>
<reference evidence="2 3" key="1">
    <citation type="submission" date="2024-01" db="EMBL/GenBank/DDBJ databases">
        <title>A draft genome for the cacao thread blight pathogen Marasmiellus scandens.</title>
        <authorList>
            <person name="Baruah I.K."/>
            <person name="Leung J."/>
            <person name="Bukari Y."/>
            <person name="Amoako-Attah I."/>
            <person name="Meinhardt L.W."/>
            <person name="Bailey B.A."/>
            <person name="Cohen S.P."/>
        </authorList>
    </citation>
    <scope>NUCLEOTIDE SEQUENCE [LARGE SCALE GENOMIC DNA]</scope>
    <source>
        <strain evidence="2 3">GH-19</strain>
    </source>
</reference>
<comment type="similarity">
    <text evidence="1">Belongs to the UPF0696 family.</text>
</comment>
<proteinExistence type="inferred from homology"/>
<dbReference type="InterPro" id="IPR015034">
    <property type="entry name" value="Bles03"/>
</dbReference>